<comment type="caution">
    <text evidence="2">The sequence shown here is derived from an EMBL/GenBank/DDBJ whole genome shotgun (WGS) entry which is preliminary data.</text>
</comment>
<evidence type="ECO:0000313" key="3">
    <source>
        <dbReference type="Proteomes" id="UP000321548"/>
    </source>
</evidence>
<feature type="transmembrane region" description="Helical" evidence="1">
    <location>
        <begin position="6"/>
        <end position="24"/>
    </location>
</feature>
<reference evidence="2 3" key="1">
    <citation type="submission" date="2019-06" db="EMBL/GenBank/DDBJ databases">
        <title>Quisquiliibacterium sp. nov., isolated from a maize field.</title>
        <authorList>
            <person name="Lin S.-Y."/>
            <person name="Tsai C.-F."/>
            <person name="Young C.-C."/>
        </authorList>
    </citation>
    <scope>NUCLEOTIDE SEQUENCE [LARGE SCALE GENOMIC DNA]</scope>
    <source>
        <strain evidence="2 3">CC-CFT501</strain>
    </source>
</reference>
<dbReference type="AlphaFoldDB" id="A0A5C8P0W1"/>
<dbReference type="Proteomes" id="UP000321548">
    <property type="component" value="Unassembled WGS sequence"/>
</dbReference>
<sequence>MFITGLVIFLSTILVLIKLPRRWMLRALRYDIAIDVAVSVVVLALHFGTFSGLVAATFAGLLTSVATSAAKRAFGHIRAGRYYPGWINLRVGDRP</sequence>
<evidence type="ECO:0000256" key="1">
    <source>
        <dbReference type="SAM" id="Phobius"/>
    </source>
</evidence>
<proteinExistence type="predicted"/>
<keyword evidence="1" id="KW-1133">Transmembrane helix</keyword>
<dbReference type="RefSeq" id="WP_147703142.1">
    <property type="nucleotide sequence ID" value="NZ_VDUY01000002.1"/>
</dbReference>
<accession>A0A5C8P0W1</accession>
<gene>
    <name evidence="2" type="ORF">FHP08_04500</name>
</gene>
<keyword evidence="1" id="KW-0472">Membrane</keyword>
<dbReference type="EMBL" id="VDUY01000002">
    <property type="protein sequence ID" value="TXL66893.1"/>
    <property type="molecule type" value="Genomic_DNA"/>
</dbReference>
<protein>
    <submittedName>
        <fullName evidence="2">Uncharacterized protein</fullName>
    </submittedName>
</protein>
<keyword evidence="3" id="KW-1185">Reference proteome</keyword>
<organism evidence="2 3">
    <name type="scientific">Zeimonas arvi</name>
    <dbReference type="NCBI Taxonomy" id="2498847"/>
    <lineage>
        <taxon>Bacteria</taxon>
        <taxon>Pseudomonadati</taxon>
        <taxon>Pseudomonadota</taxon>
        <taxon>Betaproteobacteria</taxon>
        <taxon>Burkholderiales</taxon>
        <taxon>Burkholderiaceae</taxon>
        <taxon>Zeimonas</taxon>
    </lineage>
</organism>
<keyword evidence="1" id="KW-0812">Transmembrane</keyword>
<dbReference type="OrthoDB" id="8910313at2"/>
<evidence type="ECO:0000313" key="2">
    <source>
        <dbReference type="EMBL" id="TXL66893.1"/>
    </source>
</evidence>
<name>A0A5C8P0W1_9BURK</name>
<feature type="transmembrane region" description="Helical" evidence="1">
    <location>
        <begin position="36"/>
        <end position="62"/>
    </location>
</feature>